<evidence type="ECO:0000313" key="2">
    <source>
        <dbReference type="Proteomes" id="UP000077315"/>
    </source>
</evidence>
<accession>A0A167NB31</accession>
<sequence length="244" mass="28240">MSLMIIEFKCACHGTMSNAACSSWEVFHPGANRDGYWTSAHMLKQLESNAIPLFEVIHPGCKAVFVFNQSTNHKAYSQNALIANKITLGDKEVEEDDLCTLRDTTFVWDGEEQVQTMYYKKDKWFTKKSGQWVTKKLGKNPYNPTKKWRFDCKKDASEDSKCCAHHFLASQPDFISQKTALHEAVKVSDHIFKLYPKFHCECNWIERYWGAAKCEAWLQCDYTHKSLDKNIYSFLDHAGKLQNI</sequence>
<dbReference type="STRING" id="763407.A0A167NB31"/>
<organism evidence="1 2">
    <name type="scientific">Phycomyces blakesleeanus (strain ATCC 8743b / DSM 1359 / FGSC 10004 / NBRC 33097 / NRRL 1555)</name>
    <dbReference type="NCBI Taxonomy" id="763407"/>
    <lineage>
        <taxon>Eukaryota</taxon>
        <taxon>Fungi</taxon>
        <taxon>Fungi incertae sedis</taxon>
        <taxon>Mucoromycota</taxon>
        <taxon>Mucoromycotina</taxon>
        <taxon>Mucoromycetes</taxon>
        <taxon>Mucorales</taxon>
        <taxon>Phycomycetaceae</taxon>
        <taxon>Phycomyces</taxon>
    </lineage>
</organism>
<evidence type="ECO:0000313" key="1">
    <source>
        <dbReference type="EMBL" id="OAD75544.1"/>
    </source>
</evidence>
<dbReference type="Proteomes" id="UP000077315">
    <property type="component" value="Unassembled WGS sequence"/>
</dbReference>
<proteinExistence type="predicted"/>
<keyword evidence="2" id="KW-1185">Reference proteome</keyword>
<dbReference type="PANTHER" id="PTHR35871">
    <property type="entry name" value="EXPRESSED PROTEIN"/>
    <property type="match status" value="1"/>
</dbReference>
<name>A0A167NB31_PHYB8</name>
<dbReference type="PANTHER" id="PTHR35871:SF1">
    <property type="entry name" value="CXC1-LIKE CYSTEINE CLUSTER ASSOCIATED WITH KDZ TRANSPOSASES DOMAIN-CONTAINING PROTEIN"/>
    <property type="match status" value="1"/>
</dbReference>
<dbReference type="OrthoDB" id="10044727at2759"/>
<dbReference type="GeneID" id="29002206"/>
<dbReference type="AlphaFoldDB" id="A0A167NB31"/>
<dbReference type="InParanoid" id="A0A167NB31"/>
<dbReference type="EMBL" id="KV440977">
    <property type="protein sequence ID" value="OAD75544.1"/>
    <property type="molecule type" value="Genomic_DNA"/>
</dbReference>
<dbReference type="VEuPathDB" id="FungiDB:PHYBLDRAFT_64457"/>
<dbReference type="RefSeq" id="XP_018293584.1">
    <property type="nucleotide sequence ID" value="XM_018441300.1"/>
</dbReference>
<protein>
    <submittedName>
        <fullName evidence="1">Uncharacterized protein</fullName>
    </submittedName>
</protein>
<reference evidence="2" key="1">
    <citation type="submission" date="2015-06" db="EMBL/GenBank/DDBJ databases">
        <title>Expansion of signal transduction pathways in fungi by whole-genome duplication.</title>
        <authorList>
            <consortium name="DOE Joint Genome Institute"/>
            <person name="Corrochano L.M."/>
            <person name="Kuo A."/>
            <person name="Marcet-Houben M."/>
            <person name="Polaino S."/>
            <person name="Salamov A."/>
            <person name="Villalobos J.M."/>
            <person name="Alvarez M.I."/>
            <person name="Avalos J."/>
            <person name="Benito E.P."/>
            <person name="Benoit I."/>
            <person name="Burger G."/>
            <person name="Camino L.P."/>
            <person name="Canovas D."/>
            <person name="Cerda-Olmedo E."/>
            <person name="Cheng J.-F."/>
            <person name="Dominguez A."/>
            <person name="Elias M."/>
            <person name="Eslava A.P."/>
            <person name="Glaser F."/>
            <person name="Grimwood J."/>
            <person name="Gutierrez G."/>
            <person name="Heitman J."/>
            <person name="Henrissat B."/>
            <person name="Iturriaga E.A."/>
            <person name="Lang B.F."/>
            <person name="Lavin J.L."/>
            <person name="Lee S."/>
            <person name="Li W."/>
            <person name="Lindquist E."/>
            <person name="Lopez-Garcia S."/>
            <person name="Luque E.M."/>
            <person name="Marcos A.T."/>
            <person name="Martin J."/>
            <person name="McCluskey K."/>
            <person name="Medina H.R."/>
            <person name="Miralles-Duran A."/>
            <person name="Miyazaki A."/>
            <person name="Munoz-Torres E."/>
            <person name="Oguiza J.A."/>
            <person name="Ohm R."/>
            <person name="Olmedo M."/>
            <person name="Orejas M."/>
            <person name="Ortiz-Castellanos L."/>
            <person name="Pisabarro A.G."/>
            <person name="Rodriguez-Romero J."/>
            <person name="Ruiz-Herrera J."/>
            <person name="Ruiz-Vazquez R."/>
            <person name="Sanz C."/>
            <person name="Schackwitz W."/>
            <person name="Schmutz J."/>
            <person name="Shahriari M."/>
            <person name="Shelest E."/>
            <person name="Silva-Franco F."/>
            <person name="Soanes D."/>
            <person name="Syed K."/>
            <person name="Tagua V.G."/>
            <person name="Talbot N.J."/>
            <person name="Thon M."/>
            <person name="De vries R.P."/>
            <person name="Wiebenga A."/>
            <person name="Yadav J.S."/>
            <person name="Braun E.L."/>
            <person name="Baker S."/>
            <person name="Garre V."/>
            <person name="Horwitz B."/>
            <person name="Torres-Martinez S."/>
            <person name="Idnurm A."/>
            <person name="Herrera-Estrella A."/>
            <person name="Gabaldon T."/>
            <person name="Grigoriev I.V."/>
        </authorList>
    </citation>
    <scope>NUCLEOTIDE SEQUENCE [LARGE SCALE GENOMIC DNA]</scope>
    <source>
        <strain evidence="2">NRRL 1555(-)</strain>
    </source>
</reference>
<gene>
    <name evidence="1" type="ORF">PHYBLDRAFT_64457</name>
</gene>